<proteinExistence type="predicted"/>
<comment type="caution">
    <text evidence="3">The sequence shown here is derived from an EMBL/GenBank/DDBJ whole genome shotgun (WGS) entry which is preliminary data.</text>
</comment>
<gene>
    <name evidence="3" type="ORF">GCM10022255_111040</name>
</gene>
<evidence type="ECO:0000313" key="3">
    <source>
        <dbReference type="EMBL" id="GAA4263742.1"/>
    </source>
</evidence>
<keyword evidence="2" id="KW-0732">Signal</keyword>
<feature type="chain" id="PRO_5046217928" description="Lipoprotein" evidence="2">
    <location>
        <begin position="21"/>
        <end position="156"/>
    </location>
</feature>
<dbReference type="EMBL" id="BAABAT010000078">
    <property type="protein sequence ID" value="GAA4263742.1"/>
    <property type="molecule type" value="Genomic_DNA"/>
</dbReference>
<reference evidence="4" key="1">
    <citation type="journal article" date="2019" name="Int. J. Syst. Evol. Microbiol.">
        <title>The Global Catalogue of Microorganisms (GCM) 10K type strain sequencing project: providing services to taxonomists for standard genome sequencing and annotation.</title>
        <authorList>
            <consortium name="The Broad Institute Genomics Platform"/>
            <consortium name="The Broad Institute Genome Sequencing Center for Infectious Disease"/>
            <person name="Wu L."/>
            <person name="Ma J."/>
        </authorList>
    </citation>
    <scope>NUCLEOTIDE SEQUENCE [LARGE SCALE GENOMIC DNA]</scope>
    <source>
        <strain evidence="4">JCM 17441</strain>
    </source>
</reference>
<dbReference type="Proteomes" id="UP001500620">
    <property type="component" value="Unassembled WGS sequence"/>
</dbReference>
<evidence type="ECO:0008006" key="5">
    <source>
        <dbReference type="Google" id="ProtNLM"/>
    </source>
</evidence>
<feature type="signal peptide" evidence="2">
    <location>
        <begin position="1"/>
        <end position="20"/>
    </location>
</feature>
<accession>A0ABP8DV99</accession>
<name>A0ABP8DV99_9ACTN</name>
<sequence length="156" mass="16639">MLAVLAVAVFAVGACKGAPANSASPTTAASTGDAHTSWVSYVQCMRNNGHPDFPDPTQDSQGQWGVSVDTATVPTPACEDLLRTALRASRVKREPTAAEMARLRQYSQCVRDHDMPNYPDPGTDGVIDMPEGMRDDPKLGPALVACQQYAPPQEPK</sequence>
<organism evidence="3 4">
    <name type="scientific">Dactylosporangium darangshiense</name>
    <dbReference type="NCBI Taxonomy" id="579108"/>
    <lineage>
        <taxon>Bacteria</taxon>
        <taxon>Bacillati</taxon>
        <taxon>Actinomycetota</taxon>
        <taxon>Actinomycetes</taxon>
        <taxon>Micromonosporales</taxon>
        <taxon>Micromonosporaceae</taxon>
        <taxon>Dactylosporangium</taxon>
    </lineage>
</organism>
<feature type="region of interest" description="Disordered" evidence="1">
    <location>
        <begin position="111"/>
        <end position="140"/>
    </location>
</feature>
<evidence type="ECO:0000313" key="4">
    <source>
        <dbReference type="Proteomes" id="UP001500620"/>
    </source>
</evidence>
<protein>
    <recommendedName>
        <fullName evidence="5">Lipoprotein</fullName>
    </recommendedName>
</protein>
<evidence type="ECO:0000256" key="1">
    <source>
        <dbReference type="SAM" id="MobiDB-lite"/>
    </source>
</evidence>
<evidence type="ECO:0000256" key="2">
    <source>
        <dbReference type="SAM" id="SignalP"/>
    </source>
</evidence>
<dbReference type="RefSeq" id="WP_345143677.1">
    <property type="nucleotide sequence ID" value="NZ_BAABAT010000078.1"/>
</dbReference>
<keyword evidence="4" id="KW-1185">Reference proteome</keyword>